<dbReference type="AlphaFoldDB" id="A0AA86QFD7"/>
<evidence type="ECO:0000313" key="5">
    <source>
        <dbReference type="Proteomes" id="UP001642409"/>
    </source>
</evidence>
<reference evidence="4 5" key="2">
    <citation type="submission" date="2024-07" db="EMBL/GenBank/DDBJ databases">
        <authorList>
            <person name="Akdeniz Z."/>
        </authorList>
    </citation>
    <scope>NUCLEOTIDE SEQUENCE [LARGE SCALE GENOMIC DNA]</scope>
</reference>
<sequence length="99" mass="11566">MVRTITRWTKEETALLIKLVDQYRNNFKLVASVFPSRSYNQVKGHYFNILHKQNNSQEDKINSVVQHSQVIKVGPSFDSQAQTTLKSKDSQIFTFEIFE</sequence>
<dbReference type="InterPro" id="IPR009057">
    <property type="entry name" value="Homeodomain-like_sf"/>
</dbReference>
<dbReference type="InterPro" id="IPR017930">
    <property type="entry name" value="Myb_dom"/>
</dbReference>
<evidence type="ECO:0000259" key="1">
    <source>
        <dbReference type="PROSITE" id="PS50090"/>
    </source>
</evidence>
<evidence type="ECO:0000313" key="3">
    <source>
        <dbReference type="EMBL" id="CAI9955746.1"/>
    </source>
</evidence>
<dbReference type="PROSITE" id="PS51294">
    <property type="entry name" value="HTH_MYB"/>
    <property type="match status" value="1"/>
</dbReference>
<organism evidence="3">
    <name type="scientific">Hexamita inflata</name>
    <dbReference type="NCBI Taxonomy" id="28002"/>
    <lineage>
        <taxon>Eukaryota</taxon>
        <taxon>Metamonada</taxon>
        <taxon>Diplomonadida</taxon>
        <taxon>Hexamitidae</taxon>
        <taxon>Hexamitinae</taxon>
        <taxon>Hexamita</taxon>
    </lineage>
</organism>
<proteinExistence type="predicted"/>
<reference evidence="3" key="1">
    <citation type="submission" date="2023-06" db="EMBL/GenBank/DDBJ databases">
        <authorList>
            <person name="Kurt Z."/>
        </authorList>
    </citation>
    <scope>NUCLEOTIDE SEQUENCE</scope>
</reference>
<comment type="caution">
    <text evidence="3">The sequence shown here is derived from an EMBL/GenBank/DDBJ whole genome shotgun (WGS) entry which is preliminary data.</text>
</comment>
<keyword evidence="5" id="KW-1185">Reference proteome</keyword>
<dbReference type="SUPFAM" id="SSF46689">
    <property type="entry name" value="Homeodomain-like"/>
    <property type="match status" value="1"/>
</dbReference>
<feature type="domain" description="HTH myb-type" evidence="2">
    <location>
        <begin position="1"/>
        <end position="54"/>
    </location>
</feature>
<dbReference type="EMBL" id="CATOUU010000866">
    <property type="protein sequence ID" value="CAI9955746.1"/>
    <property type="molecule type" value="Genomic_DNA"/>
</dbReference>
<evidence type="ECO:0000313" key="4">
    <source>
        <dbReference type="EMBL" id="CAL6103953.1"/>
    </source>
</evidence>
<feature type="domain" description="Myb-like" evidence="1">
    <location>
        <begin position="7"/>
        <end position="50"/>
    </location>
</feature>
<gene>
    <name evidence="3" type="ORF">HINF_LOCUS43391</name>
    <name evidence="4" type="ORF">HINF_LOCUS72440</name>
</gene>
<dbReference type="InterPro" id="IPR001005">
    <property type="entry name" value="SANT/Myb"/>
</dbReference>
<dbReference type="EMBL" id="CAXDID020000574">
    <property type="protein sequence ID" value="CAL6103953.1"/>
    <property type="molecule type" value="Genomic_DNA"/>
</dbReference>
<dbReference type="Gene3D" id="1.10.10.60">
    <property type="entry name" value="Homeodomain-like"/>
    <property type="match status" value="1"/>
</dbReference>
<accession>A0AA86QFD7</accession>
<dbReference type="CDD" id="cd00167">
    <property type="entry name" value="SANT"/>
    <property type="match status" value="1"/>
</dbReference>
<dbReference type="SMART" id="SM00717">
    <property type="entry name" value="SANT"/>
    <property type="match status" value="1"/>
</dbReference>
<name>A0AA86QFD7_9EUKA</name>
<dbReference type="Pfam" id="PF00249">
    <property type="entry name" value="Myb_DNA-binding"/>
    <property type="match status" value="1"/>
</dbReference>
<evidence type="ECO:0000259" key="2">
    <source>
        <dbReference type="PROSITE" id="PS51294"/>
    </source>
</evidence>
<dbReference type="Proteomes" id="UP001642409">
    <property type="component" value="Unassembled WGS sequence"/>
</dbReference>
<protein>
    <submittedName>
        <fullName evidence="3">SANT/Myb domain</fullName>
    </submittedName>
    <submittedName>
        <fullName evidence="4">SANT/Myb_domain</fullName>
    </submittedName>
</protein>
<dbReference type="PROSITE" id="PS50090">
    <property type="entry name" value="MYB_LIKE"/>
    <property type="match status" value="1"/>
</dbReference>